<name>A0A813TPG5_9BILA</name>
<dbReference type="Gene3D" id="3.40.50.1820">
    <property type="entry name" value="alpha/beta hydrolase"/>
    <property type="match status" value="1"/>
</dbReference>
<evidence type="ECO:0000313" key="2">
    <source>
        <dbReference type="EMBL" id="CAF0815498.1"/>
    </source>
</evidence>
<protein>
    <recommendedName>
        <fullName evidence="1">AB hydrolase-1 domain-containing protein</fullName>
    </recommendedName>
</protein>
<dbReference type="GO" id="GO:0016020">
    <property type="term" value="C:membrane"/>
    <property type="evidence" value="ECO:0007669"/>
    <property type="project" value="TreeGrafter"/>
</dbReference>
<dbReference type="EMBL" id="CAJOBC010000567">
    <property type="protein sequence ID" value="CAF3601555.1"/>
    <property type="molecule type" value="Genomic_DNA"/>
</dbReference>
<evidence type="ECO:0000313" key="4">
    <source>
        <dbReference type="Proteomes" id="UP000663829"/>
    </source>
</evidence>
<dbReference type="Proteomes" id="UP000663829">
    <property type="component" value="Unassembled WGS sequence"/>
</dbReference>
<dbReference type="SUPFAM" id="SSF53474">
    <property type="entry name" value="alpha/beta-Hydrolases"/>
    <property type="match status" value="1"/>
</dbReference>
<dbReference type="InterPro" id="IPR029058">
    <property type="entry name" value="AB_hydrolase_fold"/>
</dbReference>
<dbReference type="OrthoDB" id="19657at2759"/>
<organism evidence="2 4">
    <name type="scientific">Didymodactylos carnosus</name>
    <dbReference type="NCBI Taxonomy" id="1234261"/>
    <lineage>
        <taxon>Eukaryota</taxon>
        <taxon>Metazoa</taxon>
        <taxon>Spiralia</taxon>
        <taxon>Gnathifera</taxon>
        <taxon>Rotifera</taxon>
        <taxon>Eurotatoria</taxon>
        <taxon>Bdelloidea</taxon>
        <taxon>Philodinida</taxon>
        <taxon>Philodinidae</taxon>
        <taxon>Didymodactylos</taxon>
    </lineage>
</organism>
<proteinExistence type="predicted"/>
<dbReference type="PANTHER" id="PTHR43798">
    <property type="entry name" value="MONOACYLGLYCEROL LIPASE"/>
    <property type="match status" value="1"/>
</dbReference>
<dbReference type="InterPro" id="IPR000073">
    <property type="entry name" value="AB_hydrolase_1"/>
</dbReference>
<dbReference type="InterPro" id="IPR050266">
    <property type="entry name" value="AB_hydrolase_sf"/>
</dbReference>
<dbReference type="PRINTS" id="PR00111">
    <property type="entry name" value="ABHYDROLASE"/>
</dbReference>
<dbReference type="PANTHER" id="PTHR43798:SF33">
    <property type="entry name" value="HYDROLASE, PUTATIVE (AFU_ORTHOLOGUE AFUA_2G14860)-RELATED"/>
    <property type="match status" value="1"/>
</dbReference>
<sequence>MDTLVETPGKTPTGLLSPGPAGLRFDVMSVLEHISNIFVSSIDSACACLSWLYCWLTFPFGPLTRVVNSNVKGSSLQHSAYDTNTDLYEQAHERSRTQLNIGHEKFIRLSFGVVRYSYLDTNATKNSPLNVFVHGFSVSMELWRDVATALHKQGQRCLVFDLYGRGWSDAPDITMNAELFVNQIVELLYSLNITDKSFNLYGASMGGVIVQLFTKLYPEKVSKLILCCAAGLNVNRPTGIKALLLSLPVIGPFVFKKSIPFLEKGAKAQWIDSNSELFQLYNEHFKQCYRQHKGYLRSLYSSLIHFPWDTMEPIAQKINSDENCPKILIIWGDKDTVIDISDGHRYNKLYNQNSTLVIIPNANHNFLVEKPEPVITAIEQFLNL</sequence>
<reference evidence="2" key="1">
    <citation type="submission" date="2021-02" db="EMBL/GenBank/DDBJ databases">
        <authorList>
            <person name="Nowell W R."/>
        </authorList>
    </citation>
    <scope>NUCLEOTIDE SEQUENCE</scope>
</reference>
<feature type="domain" description="AB hydrolase-1" evidence="1">
    <location>
        <begin position="131"/>
        <end position="371"/>
    </location>
</feature>
<dbReference type="AlphaFoldDB" id="A0A813TPG5"/>
<dbReference type="Pfam" id="PF00561">
    <property type="entry name" value="Abhydrolase_1"/>
    <property type="match status" value="1"/>
</dbReference>
<gene>
    <name evidence="2" type="ORF">GPM918_LOCUS4264</name>
    <name evidence="3" type="ORF">SRO942_LOCUS4265</name>
</gene>
<keyword evidence="4" id="KW-1185">Reference proteome</keyword>
<evidence type="ECO:0000313" key="3">
    <source>
        <dbReference type="EMBL" id="CAF3601555.1"/>
    </source>
</evidence>
<comment type="caution">
    <text evidence="2">The sequence shown here is derived from an EMBL/GenBank/DDBJ whole genome shotgun (WGS) entry which is preliminary data.</text>
</comment>
<accession>A0A813TPG5</accession>
<dbReference type="GO" id="GO:0046464">
    <property type="term" value="P:acylglycerol catabolic process"/>
    <property type="evidence" value="ECO:0007669"/>
    <property type="project" value="TreeGrafter"/>
</dbReference>
<evidence type="ECO:0000259" key="1">
    <source>
        <dbReference type="Pfam" id="PF00561"/>
    </source>
</evidence>
<dbReference type="EMBL" id="CAJNOQ010000567">
    <property type="protein sequence ID" value="CAF0815498.1"/>
    <property type="molecule type" value="Genomic_DNA"/>
</dbReference>
<dbReference type="Proteomes" id="UP000681722">
    <property type="component" value="Unassembled WGS sequence"/>
</dbReference>
<dbReference type="GO" id="GO:0047372">
    <property type="term" value="F:monoacylglycerol lipase activity"/>
    <property type="evidence" value="ECO:0007669"/>
    <property type="project" value="TreeGrafter"/>
</dbReference>